<feature type="domain" description="DUF8206" evidence="3">
    <location>
        <begin position="349"/>
        <end position="425"/>
    </location>
</feature>
<dbReference type="Gene3D" id="3.40.50.300">
    <property type="entry name" value="P-loop containing nucleotide triphosphate hydrolases"/>
    <property type="match status" value="1"/>
</dbReference>
<name>A0AA38IIK5_9CUCU</name>
<proteinExistence type="predicted"/>
<reference evidence="4" key="1">
    <citation type="journal article" date="2023" name="G3 (Bethesda)">
        <title>Whole genome assemblies of Zophobas morio and Tenebrio molitor.</title>
        <authorList>
            <person name="Kaur S."/>
            <person name="Stinson S.A."/>
            <person name="diCenzo G.C."/>
        </authorList>
    </citation>
    <scope>NUCLEOTIDE SEQUENCE</scope>
    <source>
        <strain evidence="4">QUZm001</strain>
    </source>
</reference>
<feature type="coiled-coil region" evidence="1">
    <location>
        <begin position="440"/>
        <end position="471"/>
    </location>
</feature>
<dbReference type="PANTHER" id="PTHR32046">
    <property type="entry name" value="G DOMAIN-CONTAINING PROTEIN"/>
    <property type="match status" value="1"/>
</dbReference>
<keyword evidence="5" id="KW-1185">Reference proteome</keyword>
<dbReference type="EMBL" id="JALNTZ010000004">
    <property type="protein sequence ID" value="KAJ3655998.1"/>
    <property type="molecule type" value="Genomic_DNA"/>
</dbReference>
<feature type="region of interest" description="Disordered" evidence="2">
    <location>
        <begin position="638"/>
        <end position="976"/>
    </location>
</feature>
<gene>
    <name evidence="4" type="ORF">Zmor_015103</name>
</gene>
<evidence type="ECO:0000256" key="1">
    <source>
        <dbReference type="SAM" id="Coils"/>
    </source>
</evidence>
<evidence type="ECO:0000256" key="2">
    <source>
        <dbReference type="SAM" id="MobiDB-lite"/>
    </source>
</evidence>
<feature type="compositionally biased region" description="Low complexity" evidence="2">
    <location>
        <begin position="837"/>
        <end position="846"/>
    </location>
</feature>
<evidence type="ECO:0000313" key="4">
    <source>
        <dbReference type="EMBL" id="KAJ3655998.1"/>
    </source>
</evidence>
<feature type="compositionally biased region" description="Low complexity" evidence="2">
    <location>
        <begin position="669"/>
        <end position="683"/>
    </location>
</feature>
<feature type="compositionally biased region" description="Basic and acidic residues" evidence="2">
    <location>
        <begin position="903"/>
        <end position="946"/>
    </location>
</feature>
<dbReference type="AlphaFoldDB" id="A0AA38IIK5"/>
<dbReference type="PANTHER" id="PTHR32046:SF11">
    <property type="entry name" value="IMMUNE-ASSOCIATED NUCLEOTIDE-BINDING PROTEIN 10-LIKE"/>
    <property type="match status" value="1"/>
</dbReference>
<protein>
    <recommendedName>
        <fullName evidence="3">DUF8206 domain-containing protein</fullName>
    </recommendedName>
</protein>
<dbReference type="Proteomes" id="UP001168821">
    <property type="component" value="Unassembled WGS sequence"/>
</dbReference>
<dbReference type="InterPro" id="IPR027417">
    <property type="entry name" value="P-loop_NTPase"/>
</dbReference>
<feature type="compositionally biased region" description="Low complexity" evidence="2">
    <location>
        <begin position="701"/>
        <end position="726"/>
    </location>
</feature>
<sequence length="976" mass="111747">MFGRIAKLFKDPESSDSDINLLLLGGTGVGKSTFINSISNYFKYPDFKSAQKGEIEVLIPVRLNLSNSNVVYGDPDKNEIHDSGKSATQHVKVYLFPIKVDNKVYNLRIVDSPGVGDPRGIEQDNIHIDNILAYLSTLKKLHGICFIMKSNETRFTSFVEYCLKQMLTRLDKSASENIIFITTYSKSTQYTPRDTKINCLEPLVNNIKSKPPHVDIPLNDRNVFSLDNEAFKALLEIQEGNRYKNHEMDSFTESWKVSSQECRRLLTYIIGDARTSPLKPHEVENTISINEVRFLIEQLSTPIAEVSEIIQDNLLLLDRHKKNLNVETQSLDQLRQQLYIPCVDLTVTELSQPVTVCTDTSCAEVVKVNNVTQWHYVQKCHNPCYLSGIPREMVGDPGLTNCSAMQGTENCTKCNCNWRIHMHIYKSTEKTQTQKEDTNVRDAIKNKEDARVKIENLMKDLNTRMRELEAEGDIIAESVARFSFFLQEHALTPFNDAYSDYIKQLIKNEKSLGKFGDPMVIQKLEQLLQKHEHLQRTLQQNAKKFAGAPPNLTPQAIKNSISDLYKLKHMGAKIEELIKKSSACRNKETQQNFNCVVSPQVHLNDSHSIYGGNEPVYQEDPEYEYGSQYSYGRSEYYSPYYDSNRSRRTRSPSGSEYSRYEERQYRAPSSRSGRSSRSRQYSGSDDETYYYRSPMSEYYASKSTTSSRRSSDSDSSGTYTYVSSSRSTRDRGSDYAAYNRYTSGSRSARSTRSTHDTPVKYHTSSRSVRSSSRRSHSDDDTYYEPSSRSVRSTKSQHRGSDDEKSIRSSRSDYYSTGHSQRSSRTKHSPDSARSHRSNYSSGRSSRPQLPLPDSDDHKSGRHTRPSNNSRHESGDKSSRRHSRKSDDEKSLRSSRSEYYSKGGHSEKSNYDSKSESRRTSDGNRSDKYDTRRSRDKGRSESSDSKKSPVSMYYSQQKKKNKSRNDDPIYENVESEE</sequence>
<feature type="compositionally biased region" description="Low complexity" evidence="2">
    <location>
        <begin position="740"/>
        <end position="751"/>
    </location>
</feature>
<evidence type="ECO:0000259" key="3">
    <source>
        <dbReference type="Pfam" id="PF26633"/>
    </source>
</evidence>
<feature type="compositionally biased region" description="Polar residues" evidence="2">
    <location>
        <begin position="784"/>
        <end position="793"/>
    </location>
</feature>
<dbReference type="Pfam" id="PF26633">
    <property type="entry name" value="DUF8206"/>
    <property type="match status" value="1"/>
</dbReference>
<feature type="compositionally biased region" description="Basic and acidic residues" evidence="2">
    <location>
        <begin position="884"/>
        <end position="895"/>
    </location>
</feature>
<feature type="compositionally biased region" description="Polar residues" evidence="2">
    <location>
        <begin position="811"/>
        <end position="820"/>
    </location>
</feature>
<comment type="caution">
    <text evidence="4">The sequence shown here is derived from an EMBL/GenBank/DDBJ whole genome shotgun (WGS) entry which is preliminary data.</text>
</comment>
<keyword evidence="1" id="KW-0175">Coiled coil</keyword>
<dbReference type="InterPro" id="IPR058519">
    <property type="entry name" value="DUF8206"/>
</dbReference>
<feature type="compositionally biased region" description="Basic and acidic residues" evidence="2">
    <location>
        <begin position="798"/>
        <end position="810"/>
    </location>
</feature>
<dbReference type="SUPFAM" id="SSF52540">
    <property type="entry name" value="P-loop containing nucleoside triphosphate hydrolases"/>
    <property type="match status" value="1"/>
</dbReference>
<evidence type="ECO:0000313" key="5">
    <source>
        <dbReference type="Proteomes" id="UP001168821"/>
    </source>
</evidence>
<accession>A0AA38IIK5</accession>
<organism evidence="4 5">
    <name type="scientific">Zophobas morio</name>
    <dbReference type="NCBI Taxonomy" id="2755281"/>
    <lineage>
        <taxon>Eukaryota</taxon>
        <taxon>Metazoa</taxon>
        <taxon>Ecdysozoa</taxon>
        <taxon>Arthropoda</taxon>
        <taxon>Hexapoda</taxon>
        <taxon>Insecta</taxon>
        <taxon>Pterygota</taxon>
        <taxon>Neoptera</taxon>
        <taxon>Endopterygota</taxon>
        <taxon>Coleoptera</taxon>
        <taxon>Polyphaga</taxon>
        <taxon>Cucujiformia</taxon>
        <taxon>Tenebrionidae</taxon>
        <taxon>Zophobas</taxon>
    </lineage>
</organism>